<evidence type="ECO:0000259" key="4">
    <source>
        <dbReference type="PROSITE" id="PS50949"/>
    </source>
</evidence>
<keyword evidence="1" id="KW-0805">Transcription regulation</keyword>
<dbReference type="PANTHER" id="PTHR43537">
    <property type="entry name" value="TRANSCRIPTIONAL REGULATOR, GNTR FAMILY"/>
    <property type="match status" value="1"/>
</dbReference>
<dbReference type="AlphaFoldDB" id="A0A179V5P3"/>
<dbReference type="InterPro" id="IPR000524">
    <property type="entry name" value="Tscrpt_reg_HTH_GntR"/>
</dbReference>
<dbReference type="EMBL" id="LQYE01000032">
    <property type="protein sequence ID" value="OAT66373.1"/>
    <property type="molecule type" value="Genomic_DNA"/>
</dbReference>
<protein>
    <submittedName>
        <fullName evidence="5">GntR family transcriptional regulator</fullName>
    </submittedName>
</protein>
<dbReference type="GO" id="GO:0003677">
    <property type="term" value="F:DNA binding"/>
    <property type="evidence" value="ECO:0007669"/>
    <property type="project" value="UniProtKB-KW"/>
</dbReference>
<dbReference type="InterPro" id="IPR036390">
    <property type="entry name" value="WH_DNA-bd_sf"/>
</dbReference>
<gene>
    <name evidence="5" type="ORF">AWB85_16705</name>
</gene>
<evidence type="ECO:0000313" key="5">
    <source>
        <dbReference type="EMBL" id="OAT66373.1"/>
    </source>
</evidence>
<keyword evidence="3" id="KW-0804">Transcription</keyword>
<dbReference type="Pfam" id="PF07729">
    <property type="entry name" value="FCD"/>
    <property type="match status" value="1"/>
</dbReference>
<evidence type="ECO:0000313" key="6">
    <source>
        <dbReference type="Proteomes" id="UP000186919"/>
    </source>
</evidence>
<dbReference type="InterPro" id="IPR036388">
    <property type="entry name" value="WH-like_DNA-bd_sf"/>
</dbReference>
<dbReference type="InterPro" id="IPR011711">
    <property type="entry name" value="GntR_C"/>
</dbReference>
<dbReference type="GO" id="GO:0003700">
    <property type="term" value="F:DNA-binding transcription factor activity"/>
    <property type="evidence" value="ECO:0007669"/>
    <property type="project" value="InterPro"/>
</dbReference>
<dbReference type="Pfam" id="PF00392">
    <property type="entry name" value="GntR"/>
    <property type="match status" value="1"/>
</dbReference>
<reference evidence="5 6" key="1">
    <citation type="submission" date="2016-01" db="EMBL/GenBank/DDBJ databases">
        <title>Mycobacterium immunogenum strain CD11_6 genome sequencing and assembly.</title>
        <authorList>
            <person name="Kaur G."/>
            <person name="Nair G.R."/>
            <person name="Mayilraj S."/>
        </authorList>
    </citation>
    <scope>NUCLEOTIDE SEQUENCE [LARGE SCALE GENOMIC DNA]</scope>
    <source>
        <strain evidence="5 6">CD11-6</strain>
    </source>
</reference>
<evidence type="ECO:0000256" key="1">
    <source>
        <dbReference type="ARBA" id="ARBA00023015"/>
    </source>
</evidence>
<proteinExistence type="predicted"/>
<dbReference type="Gene3D" id="1.10.10.10">
    <property type="entry name" value="Winged helix-like DNA-binding domain superfamily/Winged helix DNA-binding domain"/>
    <property type="match status" value="1"/>
</dbReference>
<name>A0A179V5P3_9MYCO</name>
<organism evidence="5 6">
    <name type="scientific">Mycobacteroides immunogenum</name>
    <dbReference type="NCBI Taxonomy" id="83262"/>
    <lineage>
        <taxon>Bacteria</taxon>
        <taxon>Bacillati</taxon>
        <taxon>Actinomycetota</taxon>
        <taxon>Actinomycetes</taxon>
        <taxon>Mycobacteriales</taxon>
        <taxon>Mycobacteriaceae</taxon>
        <taxon>Mycobacteroides</taxon>
    </lineage>
</organism>
<dbReference type="InterPro" id="IPR008920">
    <property type="entry name" value="TF_FadR/GntR_C"/>
</dbReference>
<feature type="domain" description="HTH gntR-type" evidence="4">
    <location>
        <begin position="9"/>
        <end position="77"/>
    </location>
</feature>
<dbReference type="Gene3D" id="1.20.120.530">
    <property type="entry name" value="GntR ligand-binding domain-like"/>
    <property type="match status" value="1"/>
</dbReference>
<evidence type="ECO:0000256" key="2">
    <source>
        <dbReference type="ARBA" id="ARBA00023125"/>
    </source>
</evidence>
<comment type="caution">
    <text evidence="5">The sequence shown here is derived from an EMBL/GenBank/DDBJ whole genome shotgun (WGS) entry which is preliminary data.</text>
</comment>
<dbReference type="CDD" id="cd07377">
    <property type="entry name" value="WHTH_GntR"/>
    <property type="match status" value="1"/>
</dbReference>
<dbReference type="PROSITE" id="PS50949">
    <property type="entry name" value="HTH_GNTR"/>
    <property type="match status" value="1"/>
</dbReference>
<dbReference type="SUPFAM" id="SSF46785">
    <property type="entry name" value="Winged helix' DNA-binding domain"/>
    <property type="match status" value="1"/>
</dbReference>
<sequence length="250" mass="26891">MALQPIARQSIPDEIFSQLAAQVLTGDRTPGDTLPSERALAEALGVSRTAVREALGRLERSGLIHIRQGGSTVIRDYRSDAGFDVLPLLLAYGGDVDRRTLASVIEARAIIGPQVARLAAQRAHQTPGVADRLHAMAAELESESDPLQRMWQALGFWELVIDTADSIAFRLVFNTMRDSYVRALDVLVNVMAAEVGDIGHYRALADAVAAADPAAAHDAAAAMLALGTKAFDQLLRELPTDTTAESENRQ</sequence>
<accession>A0A179V5P3</accession>
<dbReference type="Proteomes" id="UP000186919">
    <property type="component" value="Unassembled WGS sequence"/>
</dbReference>
<dbReference type="SMART" id="SM00345">
    <property type="entry name" value="HTH_GNTR"/>
    <property type="match status" value="1"/>
</dbReference>
<evidence type="ECO:0000256" key="3">
    <source>
        <dbReference type="ARBA" id="ARBA00023163"/>
    </source>
</evidence>
<dbReference type="PRINTS" id="PR00035">
    <property type="entry name" value="HTHGNTR"/>
</dbReference>
<keyword evidence="2" id="KW-0238">DNA-binding</keyword>
<dbReference type="SUPFAM" id="SSF48008">
    <property type="entry name" value="GntR ligand-binding domain-like"/>
    <property type="match status" value="1"/>
</dbReference>
<dbReference type="RefSeq" id="WP_064633297.1">
    <property type="nucleotide sequence ID" value="NZ_LQYE01000032.1"/>
</dbReference>
<dbReference type="PANTHER" id="PTHR43537:SF24">
    <property type="entry name" value="GLUCONATE OPERON TRANSCRIPTIONAL REPRESSOR"/>
    <property type="match status" value="1"/>
</dbReference>